<dbReference type="PANTHER" id="PTHR22691">
    <property type="entry name" value="YEAST SPT2-RELATED"/>
    <property type="match status" value="1"/>
</dbReference>
<dbReference type="STRING" id="230819.A0A5C3L5H8"/>
<feature type="compositionally biased region" description="Basic and acidic residues" evidence="3">
    <location>
        <begin position="108"/>
        <end position="141"/>
    </location>
</feature>
<proteinExistence type="inferred from homology"/>
<organism evidence="4 5">
    <name type="scientific">Coprinopsis marcescibilis</name>
    <name type="common">Agaric fungus</name>
    <name type="synonym">Psathyrella marcescibilis</name>
    <dbReference type="NCBI Taxonomy" id="230819"/>
    <lineage>
        <taxon>Eukaryota</taxon>
        <taxon>Fungi</taxon>
        <taxon>Dikarya</taxon>
        <taxon>Basidiomycota</taxon>
        <taxon>Agaricomycotina</taxon>
        <taxon>Agaricomycetes</taxon>
        <taxon>Agaricomycetidae</taxon>
        <taxon>Agaricales</taxon>
        <taxon>Agaricineae</taxon>
        <taxon>Psathyrellaceae</taxon>
        <taxon>Coprinopsis</taxon>
    </lineage>
</organism>
<feature type="compositionally biased region" description="Low complexity" evidence="3">
    <location>
        <begin position="249"/>
        <end position="266"/>
    </location>
</feature>
<feature type="compositionally biased region" description="Basic and acidic residues" evidence="3">
    <location>
        <begin position="413"/>
        <end position="443"/>
    </location>
</feature>
<feature type="compositionally biased region" description="Basic and acidic residues" evidence="3">
    <location>
        <begin position="305"/>
        <end position="316"/>
    </location>
</feature>
<feature type="region of interest" description="Disordered" evidence="3">
    <location>
        <begin position="218"/>
        <end position="380"/>
    </location>
</feature>
<feature type="compositionally biased region" description="Basic and acidic residues" evidence="3">
    <location>
        <begin position="218"/>
        <end position="246"/>
    </location>
</feature>
<dbReference type="GO" id="GO:0005730">
    <property type="term" value="C:nucleolus"/>
    <property type="evidence" value="ECO:0007669"/>
    <property type="project" value="TreeGrafter"/>
</dbReference>
<keyword evidence="2" id="KW-0175">Coiled coil</keyword>
<dbReference type="SMART" id="SM00784">
    <property type="entry name" value="SPT2"/>
    <property type="match status" value="1"/>
</dbReference>
<dbReference type="GO" id="GO:0006334">
    <property type="term" value="P:nucleosome assembly"/>
    <property type="evidence" value="ECO:0007669"/>
    <property type="project" value="TreeGrafter"/>
</dbReference>
<evidence type="ECO:0000256" key="1">
    <source>
        <dbReference type="ARBA" id="ARBA00006461"/>
    </source>
</evidence>
<evidence type="ECO:0008006" key="6">
    <source>
        <dbReference type="Google" id="ProtNLM"/>
    </source>
</evidence>
<dbReference type="EMBL" id="ML210161">
    <property type="protein sequence ID" value="TFK27803.1"/>
    <property type="molecule type" value="Genomic_DNA"/>
</dbReference>
<feature type="compositionally biased region" description="Polar residues" evidence="3">
    <location>
        <begin position="144"/>
        <end position="157"/>
    </location>
</feature>
<dbReference type="GO" id="GO:0006360">
    <property type="term" value="P:transcription by RNA polymerase I"/>
    <property type="evidence" value="ECO:0007669"/>
    <property type="project" value="TreeGrafter"/>
</dbReference>
<sequence>MSAFANLMALSATQTKQQESAVEMALRERQRKETELRRQQEAKEAKEREQEKKRRLKILEDQKREDERRKRVEEAKKLAEQRARERERDDALSYGSKQHTAKAGSSSKSKEPLRKPLNDDSTLSREELRQQRIQREMKRLYGDTNRSSPTRASTTQRTGRKLPGGAVNMTAADAGGQAANYKSVKARINATPNFLVKLNQNKRDTRTIDEIVQDRAKVKETKILHGEDARGFTDWFGSKKEPEKKTSRPSSVTPTSGTNTPSSSHPQSAQKRPPTASKPTTSAARLATSGSSSHLQRTSTIPPSRSDRNRVADKSKSSHSKATKNAYDDRYSGKSSYDDRYSSSKSGLKKRQRSSSRSETPPPKRRQRSPAESDDLDQDVSTTIWKMFGRDRRKYVSQDVFSDDDDMEADATALEREEQRSARLAALEDQRAIEDQRRHEEEKRRRKKEKERAARG</sequence>
<feature type="compositionally biased region" description="Polar residues" evidence="3">
    <location>
        <begin position="277"/>
        <end position="303"/>
    </location>
</feature>
<feature type="compositionally biased region" description="Basic and acidic residues" evidence="3">
    <location>
        <begin position="25"/>
        <end position="91"/>
    </location>
</feature>
<keyword evidence="5" id="KW-1185">Reference proteome</keyword>
<evidence type="ECO:0000256" key="3">
    <source>
        <dbReference type="SAM" id="MobiDB-lite"/>
    </source>
</evidence>
<dbReference type="InterPro" id="IPR013256">
    <property type="entry name" value="Chromatin_SPT2"/>
</dbReference>
<evidence type="ECO:0000313" key="5">
    <source>
        <dbReference type="Proteomes" id="UP000307440"/>
    </source>
</evidence>
<feature type="compositionally biased region" description="Basic and acidic residues" evidence="3">
    <location>
        <begin position="326"/>
        <end position="342"/>
    </location>
</feature>
<evidence type="ECO:0000313" key="4">
    <source>
        <dbReference type="EMBL" id="TFK27803.1"/>
    </source>
</evidence>
<comment type="similarity">
    <text evidence="1">Belongs to the SPT2 family.</text>
</comment>
<evidence type="ECO:0000256" key="2">
    <source>
        <dbReference type="ARBA" id="ARBA00023054"/>
    </source>
</evidence>
<feature type="compositionally biased region" description="Polar residues" evidence="3">
    <location>
        <begin position="11"/>
        <end position="20"/>
    </location>
</feature>
<accession>A0A5C3L5H8</accession>
<dbReference type="GO" id="GO:0003677">
    <property type="term" value="F:DNA binding"/>
    <property type="evidence" value="ECO:0007669"/>
    <property type="project" value="TreeGrafter"/>
</dbReference>
<feature type="region of interest" description="Disordered" evidence="3">
    <location>
        <begin position="395"/>
        <end position="456"/>
    </location>
</feature>
<protein>
    <recommendedName>
        <fullName evidence="6">SPT2-domain-containing protein</fullName>
    </recommendedName>
</protein>
<dbReference type="Proteomes" id="UP000307440">
    <property type="component" value="Unassembled WGS sequence"/>
</dbReference>
<name>A0A5C3L5H8_COPMA</name>
<feature type="region of interest" description="Disordered" evidence="3">
    <location>
        <begin position="1"/>
        <end position="169"/>
    </location>
</feature>
<feature type="compositionally biased region" description="Polar residues" evidence="3">
    <location>
        <begin position="95"/>
        <end position="107"/>
    </location>
</feature>
<dbReference type="AlphaFoldDB" id="A0A5C3L5H8"/>
<dbReference type="OrthoDB" id="6259853at2759"/>
<dbReference type="PANTHER" id="PTHR22691:SF8">
    <property type="entry name" value="PROTEIN SPT2 HOMOLOG"/>
    <property type="match status" value="1"/>
</dbReference>
<dbReference type="GO" id="GO:0042393">
    <property type="term" value="F:histone binding"/>
    <property type="evidence" value="ECO:0007669"/>
    <property type="project" value="TreeGrafter"/>
</dbReference>
<dbReference type="Pfam" id="PF08243">
    <property type="entry name" value="SPT2"/>
    <property type="match status" value="1"/>
</dbReference>
<gene>
    <name evidence="4" type="ORF">FA15DRAFT_666029</name>
</gene>
<reference evidence="4 5" key="1">
    <citation type="journal article" date="2019" name="Nat. Ecol. Evol.">
        <title>Megaphylogeny resolves global patterns of mushroom evolution.</title>
        <authorList>
            <person name="Varga T."/>
            <person name="Krizsan K."/>
            <person name="Foldi C."/>
            <person name="Dima B."/>
            <person name="Sanchez-Garcia M."/>
            <person name="Sanchez-Ramirez S."/>
            <person name="Szollosi G.J."/>
            <person name="Szarkandi J.G."/>
            <person name="Papp V."/>
            <person name="Albert L."/>
            <person name="Andreopoulos W."/>
            <person name="Angelini C."/>
            <person name="Antonin V."/>
            <person name="Barry K.W."/>
            <person name="Bougher N.L."/>
            <person name="Buchanan P."/>
            <person name="Buyck B."/>
            <person name="Bense V."/>
            <person name="Catcheside P."/>
            <person name="Chovatia M."/>
            <person name="Cooper J."/>
            <person name="Damon W."/>
            <person name="Desjardin D."/>
            <person name="Finy P."/>
            <person name="Geml J."/>
            <person name="Haridas S."/>
            <person name="Hughes K."/>
            <person name="Justo A."/>
            <person name="Karasinski D."/>
            <person name="Kautmanova I."/>
            <person name="Kiss B."/>
            <person name="Kocsube S."/>
            <person name="Kotiranta H."/>
            <person name="LaButti K.M."/>
            <person name="Lechner B.E."/>
            <person name="Liimatainen K."/>
            <person name="Lipzen A."/>
            <person name="Lukacs Z."/>
            <person name="Mihaltcheva S."/>
            <person name="Morgado L.N."/>
            <person name="Niskanen T."/>
            <person name="Noordeloos M.E."/>
            <person name="Ohm R.A."/>
            <person name="Ortiz-Santana B."/>
            <person name="Ovrebo C."/>
            <person name="Racz N."/>
            <person name="Riley R."/>
            <person name="Savchenko A."/>
            <person name="Shiryaev A."/>
            <person name="Soop K."/>
            <person name="Spirin V."/>
            <person name="Szebenyi C."/>
            <person name="Tomsovsky M."/>
            <person name="Tulloss R.E."/>
            <person name="Uehling J."/>
            <person name="Grigoriev I.V."/>
            <person name="Vagvolgyi C."/>
            <person name="Papp T."/>
            <person name="Martin F.M."/>
            <person name="Miettinen O."/>
            <person name="Hibbett D.S."/>
            <person name="Nagy L.G."/>
        </authorList>
    </citation>
    <scope>NUCLEOTIDE SEQUENCE [LARGE SCALE GENOMIC DNA]</scope>
    <source>
        <strain evidence="4 5">CBS 121175</strain>
    </source>
</reference>